<keyword evidence="5" id="KW-0963">Cytoplasm</keyword>
<keyword evidence="4 5" id="KW-0249">Electron transport</keyword>
<proteinExistence type="inferred from homology"/>
<reference evidence="7 8" key="1">
    <citation type="submission" date="2018-07" db="EMBL/GenBank/DDBJ databases">
        <title>Genomic Encyclopedia of Type Strains, Phase IV (KMG-IV): sequencing the most valuable type-strain genomes for metagenomic binning, comparative biology and taxonomic classification.</title>
        <authorList>
            <person name="Goeker M."/>
        </authorList>
    </citation>
    <scope>NUCLEOTIDE SEQUENCE [LARGE SCALE GENOMIC DNA]</scope>
    <source>
        <strain evidence="7 8">DSM 26725</strain>
    </source>
</reference>
<evidence type="ECO:0000256" key="3">
    <source>
        <dbReference type="ARBA" id="ARBA00022448"/>
    </source>
</evidence>
<dbReference type="Pfam" id="PF00462">
    <property type="entry name" value="Glutaredoxin"/>
    <property type="match status" value="1"/>
</dbReference>
<dbReference type="InterPro" id="IPR036249">
    <property type="entry name" value="Thioredoxin-like_sf"/>
</dbReference>
<dbReference type="PROSITE" id="PS51354">
    <property type="entry name" value="GLUTAREDOXIN_2"/>
    <property type="match status" value="1"/>
</dbReference>
<dbReference type="CDD" id="cd03418">
    <property type="entry name" value="GRX_GRXb_1_3_like"/>
    <property type="match status" value="1"/>
</dbReference>
<evidence type="ECO:0000313" key="8">
    <source>
        <dbReference type="Proteomes" id="UP000256310"/>
    </source>
</evidence>
<organism evidence="7 8">
    <name type="scientific">Parasphingopyxis lamellibrachiae</name>
    <dbReference type="NCBI Taxonomy" id="680125"/>
    <lineage>
        <taxon>Bacteria</taxon>
        <taxon>Pseudomonadati</taxon>
        <taxon>Pseudomonadota</taxon>
        <taxon>Alphaproteobacteria</taxon>
        <taxon>Sphingomonadales</taxon>
        <taxon>Sphingomonadaceae</taxon>
        <taxon>Parasphingopyxis</taxon>
    </lineage>
</organism>
<comment type="caution">
    <text evidence="7">The sequence shown here is derived from an EMBL/GenBank/DDBJ whole genome shotgun (WGS) entry which is preliminary data.</text>
</comment>
<evidence type="ECO:0000256" key="1">
    <source>
        <dbReference type="ARBA" id="ARBA00002549"/>
    </source>
</evidence>
<dbReference type="PANTHER" id="PTHR45694:SF18">
    <property type="entry name" value="GLUTAREDOXIN-1-RELATED"/>
    <property type="match status" value="1"/>
</dbReference>
<dbReference type="InterPro" id="IPR014025">
    <property type="entry name" value="Glutaredoxin_subgr"/>
</dbReference>
<evidence type="ECO:0000259" key="6">
    <source>
        <dbReference type="Pfam" id="PF00462"/>
    </source>
</evidence>
<comment type="function">
    <text evidence="1 5">Has a glutathione-disulfide oxidoreductase activity in the presence of NADPH and glutathione reductase. Reduces low molecular weight disulfides and proteins.</text>
</comment>
<keyword evidence="3 5" id="KW-0813">Transport</keyword>
<name>A0A3D9FE27_9SPHN</name>
<dbReference type="GO" id="GO:0034599">
    <property type="term" value="P:cellular response to oxidative stress"/>
    <property type="evidence" value="ECO:0007669"/>
    <property type="project" value="TreeGrafter"/>
</dbReference>
<dbReference type="GO" id="GO:0045454">
    <property type="term" value="P:cell redox homeostasis"/>
    <property type="evidence" value="ECO:0007669"/>
    <property type="project" value="InterPro"/>
</dbReference>
<evidence type="ECO:0000313" key="7">
    <source>
        <dbReference type="EMBL" id="RED15918.1"/>
    </source>
</evidence>
<gene>
    <name evidence="7" type="ORF">DFR46_0927</name>
</gene>
<evidence type="ECO:0000256" key="2">
    <source>
        <dbReference type="ARBA" id="ARBA00007787"/>
    </source>
</evidence>
<dbReference type="PANTHER" id="PTHR45694">
    <property type="entry name" value="GLUTAREDOXIN 2"/>
    <property type="match status" value="1"/>
</dbReference>
<accession>A0A3D9FE27</accession>
<dbReference type="EMBL" id="QRDP01000004">
    <property type="protein sequence ID" value="RED15918.1"/>
    <property type="molecule type" value="Genomic_DNA"/>
</dbReference>
<dbReference type="InterPro" id="IPR002109">
    <property type="entry name" value="Glutaredoxin"/>
</dbReference>
<dbReference type="SUPFAM" id="SSF52833">
    <property type="entry name" value="Thioredoxin-like"/>
    <property type="match status" value="1"/>
</dbReference>
<dbReference type="NCBIfam" id="TIGR02181">
    <property type="entry name" value="GRX_bact"/>
    <property type="match status" value="1"/>
</dbReference>
<dbReference type="PRINTS" id="PR00160">
    <property type="entry name" value="GLUTAREDOXIN"/>
</dbReference>
<dbReference type="AlphaFoldDB" id="A0A3D9FE27"/>
<sequence length="122" mass="13243">MCAAGPALHWPMTTFIETAAIETTAIDWEHSASHIGIMAKVEIYTKFLCGFCVRAKNLLAAKGVEIEEIDITMDAVKRDEMLSRSNGQFTVPQIFIDGRHVGGSDDLAALEASDQLDAMLAS</sequence>
<dbReference type="GO" id="GO:0015038">
    <property type="term" value="F:glutathione disulfide oxidoreductase activity"/>
    <property type="evidence" value="ECO:0007669"/>
    <property type="project" value="UniProtKB-UniRule"/>
</dbReference>
<dbReference type="Gene3D" id="3.40.30.10">
    <property type="entry name" value="Glutaredoxin"/>
    <property type="match status" value="1"/>
</dbReference>
<dbReference type="InterPro" id="IPR011900">
    <property type="entry name" value="GRX_bact"/>
</dbReference>
<dbReference type="GO" id="GO:0005737">
    <property type="term" value="C:cytoplasm"/>
    <property type="evidence" value="ECO:0007669"/>
    <property type="project" value="TreeGrafter"/>
</dbReference>
<feature type="domain" description="Glutaredoxin" evidence="6">
    <location>
        <begin position="41"/>
        <end position="101"/>
    </location>
</feature>
<evidence type="ECO:0000256" key="5">
    <source>
        <dbReference type="RuleBase" id="RU364065"/>
    </source>
</evidence>
<protein>
    <recommendedName>
        <fullName evidence="5">Glutaredoxin</fullName>
    </recommendedName>
</protein>
<evidence type="ECO:0000256" key="4">
    <source>
        <dbReference type="ARBA" id="ARBA00022982"/>
    </source>
</evidence>
<dbReference type="Proteomes" id="UP000256310">
    <property type="component" value="Unassembled WGS sequence"/>
</dbReference>
<comment type="similarity">
    <text evidence="2 5">Belongs to the glutaredoxin family.</text>
</comment>
<keyword evidence="5" id="KW-0676">Redox-active center</keyword>
<keyword evidence="8" id="KW-1185">Reference proteome</keyword>